<evidence type="ECO:0000259" key="13">
    <source>
        <dbReference type="Pfam" id="PF17392"/>
    </source>
</evidence>
<dbReference type="PANTHER" id="PTHR12216">
    <property type="entry name" value="UROCANATE HYDRATASE"/>
    <property type="match status" value="1"/>
</dbReference>
<name>A0A5Q0HBV5_SACSY</name>
<dbReference type="GO" id="GO:0019557">
    <property type="term" value="P:L-histidine catabolic process to glutamate and formate"/>
    <property type="evidence" value="ECO:0007669"/>
    <property type="project" value="UniProtKB-UniPathway"/>
</dbReference>
<evidence type="ECO:0000256" key="9">
    <source>
        <dbReference type="ARBA" id="ARBA00056569"/>
    </source>
</evidence>
<gene>
    <name evidence="10 14" type="primary">hutU</name>
    <name evidence="14" type="ORF">EKG83_41995</name>
</gene>
<accession>A0A5Q0HBV5</accession>
<feature type="binding site" evidence="10">
    <location>
        <begin position="233"/>
        <end position="234"/>
    </location>
    <ligand>
        <name>NAD(+)</name>
        <dbReference type="ChEBI" id="CHEBI:57540"/>
    </ligand>
</feature>
<evidence type="ECO:0000256" key="6">
    <source>
        <dbReference type="ARBA" id="ARBA00023239"/>
    </source>
</evidence>
<comment type="catalytic activity">
    <reaction evidence="8 10">
        <text>4-imidazolone-5-propanoate = trans-urocanate + H2O</text>
        <dbReference type="Rhea" id="RHEA:13101"/>
        <dbReference type="ChEBI" id="CHEBI:15377"/>
        <dbReference type="ChEBI" id="CHEBI:17771"/>
        <dbReference type="ChEBI" id="CHEBI:77893"/>
        <dbReference type="EC" id="4.2.1.49"/>
    </reaction>
</comment>
<dbReference type="InterPro" id="IPR038364">
    <property type="entry name" value="Urocanase_central_sf"/>
</dbReference>
<evidence type="ECO:0000256" key="10">
    <source>
        <dbReference type="HAMAP-Rule" id="MF_00577"/>
    </source>
</evidence>
<feature type="binding site" evidence="10">
    <location>
        <position position="121"/>
    </location>
    <ligand>
        <name>NAD(+)</name>
        <dbReference type="ChEBI" id="CHEBI:57540"/>
    </ligand>
</feature>
<comment type="subcellular location">
    <subcellularLocation>
        <location evidence="10">Cytoplasm</location>
    </subcellularLocation>
</comment>
<evidence type="ECO:0000256" key="8">
    <source>
        <dbReference type="ARBA" id="ARBA00047623"/>
    </source>
</evidence>
<evidence type="ECO:0000256" key="7">
    <source>
        <dbReference type="ARBA" id="ARBA00031640"/>
    </source>
</evidence>
<evidence type="ECO:0000259" key="11">
    <source>
        <dbReference type="Pfam" id="PF01175"/>
    </source>
</evidence>
<dbReference type="KEGG" id="ssyi:EKG83_41995"/>
<feature type="binding site" evidence="10">
    <location>
        <begin position="167"/>
        <end position="169"/>
    </location>
    <ligand>
        <name>NAD(+)</name>
        <dbReference type="ChEBI" id="CHEBI:57540"/>
    </ligand>
</feature>
<dbReference type="Gene3D" id="3.40.1770.10">
    <property type="entry name" value="Urocanase superfamily"/>
    <property type="match status" value="1"/>
</dbReference>
<dbReference type="SUPFAM" id="SSF111326">
    <property type="entry name" value="Urocanase"/>
    <property type="match status" value="1"/>
</dbReference>
<keyword evidence="15" id="KW-1185">Reference proteome</keyword>
<comment type="similarity">
    <text evidence="2 10">Belongs to the urocanase family.</text>
</comment>
<feature type="binding site" evidence="10">
    <location>
        <begin position="254"/>
        <end position="258"/>
    </location>
    <ligand>
        <name>NAD(+)</name>
        <dbReference type="ChEBI" id="CHEBI:57540"/>
    </ligand>
</feature>
<dbReference type="GO" id="GO:0016153">
    <property type="term" value="F:urocanate hydratase activity"/>
    <property type="evidence" value="ECO:0007669"/>
    <property type="project" value="UniProtKB-UniRule"/>
</dbReference>
<reference evidence="15" key="1">
    <citation type="journal article" date="2021" name="Curr. Microbiol.">
        <title>Complete genome of nocamycin-producing strain Saccharothrix syringae NRRL B-16468 reveals the biosynthetic potential for secondary metabolites.</title>
        <authorList>
            <person name="Mo X."/>
            <person name="Yang S."/>
        </authorList>
    </citation>
    <scope>NUCLEOTIDE SEQUENCE [LARGE SCALE GENOMIC DNA]</scope>
    <source>
        <strain evidence="15">ATCC 51364 / DSM 43886 / JCM 6844 / KCTC 9398 / NBRC 14523 / NRRL B-16468 / INA 2240</strain>
    </source>
</reference>
<evidence type="ECO:0000259" key="12">
    <source>
        <dbReference type="Pfam" id="PF17391"/>
    </source>
</evidence>
<dbReference type="HAMAP" id="MF_00577">
    <property type="entry name" value="HutU"/>
    <property type="match status" value="1"/>
</dbReference>
<evidence type="ECO:0000256" key="5">
    <source>
        <dbReference type="ARBA" id="ARBA00023027"/>
    </source>
</evidence>
<dbReference type="GO" id="GO:0005737">
    <property type="term" value="C:cytoplasm"/>
    <property type="evidence" value="ECO:0007669"/>
    <property type="project" value="UniProtKB-SubCell"/>
</dbReference>
<feature type="domain" description="Urocanase Rossmann-like" evidence="11">
    <location>
        <begin position="131"/>
        <end position="338"/>
    </location>
</feature>
<dbReference type="EMBL" id="CP034550">
    <property type="protein sequence ID" value="QFZ23142.1"/>
    <property type="molecule type" value="Genomic_DNA"/>
</dbReference>
<comment type="cofactor">
    <cofactor evidence="10">
        <name>NAD(+)</name>
        <dbReference type="ChEBI" id="CHEBI:57540"/>
    </cofactor>
    <text evidence="10">Binds 1 NAD(+) per subunit.</text>
</comment>
<evidence type="ECO:0000313" key="15">
    <source>
        <dbReference type="Proteomes" id="UP000325787"/>
    </source>
</evidence>
<dbReference type="InterPro" id="IPR035085">
    <property type="entry name" value="Urocanase_Rossmann-like"/>
</dbReference>
<dbReference type="FunFam" id="3.40.50.10730:FF:000001">
    <property type="entry name" value="Urocanate hydratase"/>
    <property type="match status" value="1"/>
</dbReference>
<evidence type="ECO:0000313" key="14">
    <source>
        <dbReference type="EMBL" id="QFZ23142.1"/>
    </source>
</evidence>
<feature type="binding site" evidence="10">
    <location>
        <position position="312"/>
    </location>
    <ligand>
        <name>NAD(+)</name>
        <dbReference type="ChEBI" id="CHEBI:57540"/>
    </ligand>
</feature>
<protein>
    <recommendedName>
        <fullName evidence="3 10">Urocanate hydratase</fullName>
        <shortName evidence="10">Urocanase</shortName>
        <ecNumber evidence="3 10">4.2.1.49</ecNumber>
    </recommendedName>
    <alternativeName>
        <fullName evidence="7 10">Imidazolonepropionate hydrolase</fullName>
    </alternativeName>
</protein>
<dbReference type="InterPro" id="IPR035400">
    <property type="entry name" value="Urocanase_N"/>
</dbReference>
<evidence type="ECO:0000256" key="4">
    <source>
        <dbReference type="ARBA" id="ARBA00022808"/>
    </source>
</evidence>
<dbReference type="PROSITE" id="PS01233">
    <property type="entry name" value="UROCANASE"/>
    <property type="match status" value="1"/>
</dbReference>
<feature type="active site" evidence="10">
    <location>
        <position position="400"/>
    </location>
</feature>
<dbReference type="Pfam" id="PF17391">
    <property type="entry name" value="Urocanase_N"/>
    <property type="match status" value="1"/>
</dbReference>
<sequence>MVRANRGTELTARSWPTEAALRMFHNNLDPEVAERPDDLVVYGGTGRAARDWPSFHAITRELTNLADDETLLVQSGRPVGVLRTHEWAPRVLIANSNLVPDWANWPEFRRLEAEGLTMYGQMTAGSWIYIGTQGILQGTYETFAAVADKRFGGTLKGTLTVTAGLGGMGGAQPLAVTMNEGVALCVEVDPARARRRVETRYLDEVADGLDDAIARVLKARQEGRALSVGLIGNAAEVLPELLRRDVPVDIVTDQTSAHDPLAYLPKGVSVDDWSDYAARKPDEFTDRARESMADHVGAMVGFLDRGAEVFDYGNSLRGEAKLGGCERAFDFPGFVPAYIRPLFCEGKGPFRWAALSGDPADIAATDRAILELFPEDEKLARWIRMAGERVEFQGLPARICWLGYGERHRAGLRFNEMVASGELSAPIVIGRDHLDCGSVASPYRETEAMADGSDAIADWPLLNALVNTASGATWVSLHHGGGVGIGRSVHAGQVTVADGTELAARKIERVLTNDPAMGVIRHVDAGYQRAADVAADQGVVIPMATS</sequence>
<evidence type="ECO:0000256" key="1">
    <source>
        <dbReference type="ARBA" id="ARBA00004794"/>
    </source>
</evidence>
<dbReference type="InterPro" id="IPR055351">
    <property type="entry name" value="Urocanase"/>
</dbReference>
<dbReference type="GO" id="GO:0019556">
    <property type="term" value="P:L-histidine catabolic process to glutamate and formamide"/>
    <property type="evidence" value="ECO:0007669"/>
    <property type="project" value="UniProtKB-UniPathway"/>
</dbReference>
<keyword evidence="6 10" id="KW-0456">Lyase</keyword>
<comment type="pathway">
    <text evidence="1 10">Amino-acid degradation; L-histidine degradation into L-glutamate; N-formimidoyl-L-glutamate from L-histidine: step 2/3.</text>
</comment>
<dbReference type="InterPro" id="IPR023637">
    <property type="entry name" value="Urocanase-like"/>
</dbReference>
<dbReference type="UniPathway" id="UPA00379">
    <property type="reaction ID" value="UER00550"/>
</dbReference>
<dbReference type="RefSeq" id="WP_033435805.1">
    <property type="nucleotide sequence ID" value="NZ_CP034550.1"/>
</dbReference>
<feature type="binding site" evidence="10">
    <location>
        <position position="187"/>
    </location>
    <ligand>
        <name>NAD(+)</name>
        <dbReference type="ChEBI" id="CHEBI:57540"/>
    </ligand>
</feature>
<feature type="binding site" evidence="10">
    <location>
        <begin position="263"/>
        <end position="264"/>
    </location>
    <ligand>
        <name>NAD(+)</name>
        <dbReference type="ChEBI" id="CHEBI:57540"/>
    </ligand>
</feature>
<dbReference type="EC" id="4.2.1.49" evidence="3 10"/>
<comment type="function">
    <text evidence="9 10">Catalyzes the conversion of urocanate to 4-imidazolone-5-propionate.</text>
</comment>
<dbReference type="PIRSF" id="PIRSF001423">
    <property type="entry name" value="Urocanate_hydrat"/>
    <property type="match status" value="1"/>
</dbReference>
<dbReference type="NCBIfam" id="TIGR01228">
    <property type="entry name" value="hutU"/>
    <property type="match status" value="1"/>
</dbReference>
<organism evidence="14 15">
    <name type="scientific">Saccharothrix syringae</name>
    <name type="common">Nocardiopsis syringae</name>
    <dbReference type="NCBI Taxonomy" id="103733"/>
    <lineage>
        <taxon>Bacteria</taxon>
        <taxon>Bacillati</taxon>
        <taxon>Actinomycetota</taxon>
        <taxon>Actinomycetes</taxon>
        <taxon>Pseudonocardiales</taxon>
        <taxon>Pseudonocardiaceae</taxon>
        <taxon>Saccharothrix</taxon>
    </lineage>
</organism>
<feature type="domain" description="Urocanase C-terminal" evidence="13">
    <location>
        <begin position="341"/>
        <end position="534"/>
    </location>
</feature>
<feature type="binding site" evidence="10">
    <location>
        <begin position="43"/>
        <end position="44"/>
    </location>
    <ligand>
        <name>NAD(+)</name>
        <dbReference type="ChEBI" id="CHEBI:57540"/>
    </ligand>
</feature>
<dbReference type="Proteomes" id="UP000325787">
    <property type="component" value="Chromosome"/>
</dbReference>
<proteinExistence type="inferred from homology"/>
<keyword evidence="5 10" id="KW-0520">NAD</keyword>
<dbReference type="Pfam" id="PF01175">
    <property type="entry name" value="Urocanase"/>
    <property type="match status" value="1"/>
</dbReference>
<keyword evidence="10" id="KW-0963">Cytoplasm</keyword>
<dbReference type="PANTHER" id="PTHR12216:SF4">
    <property type="entry name" value="UROCANATE HYDRATASE"/>
    <property type="match status" value="1"/>
</dbReference>
<dbReference type="NCBIfam" id="NF003820">
    <property type="entry name" value="PRK05414.1"/>
    <property type="match status" value="1"/>
</dbReference>
<dbReference type="InterPro" id="IPR035401">
    <property type="entry name" value="Urocanase_C"/>
</dbReference>
<evidence type="ECO:0000256" key="3">
    <source>
        <dbReference type="ARBA" id="ARBA00011992"/>
    </source>
</evidence>
<dbReference type="InterPro" id="IPR023636">
    <property type="entry name" value="Urocanase_CS"/>
</dbReference>
<keyword evidence="4 10" id="KW-0369">Histidine metabolism</keyword>
<feature type="domain" description="Urocanase N-terminal" evidence="12">
    <location>
        <begin position="2"/>
        <end position="128"/>
    </location>
</feature>
<evidence type="ECO:0000256" key="2">
    <source>
        <dbReference type="ARBA" id="ARBA00007578"/>
    </source>
</evidence>
<dbReference type="AlphaFoldDB" id="A0A5Q0HBV5"/>
<feature type="binding site" evidence="10">
    <location>
        <position position="482"/>
    </location>
    <ligand>
        <name>NAD(+)</name>
        <dbReference type="ChEBI" id="CHEBI:57540"/>
    </ligand>
</feature>
<feature type="binding site" evidence="10">
    <location>
        <position position="192"/>
    </location>
    <ligand>
        <name>NAD(+)</name>
        <dbReference type="ChEBI" id="CHEBI:57540"/>
    </ligand>
</feature>
<dbReference type="Gene3D" id="3.40.50.10730">
    <property type="entry name" value="Urocanase like domains"/>
    <property type="match status" value="1"/>
</dbReference>
<dbReference type="InterPro" id="IPR036190">
    <property type="entry name" value="Urocanase_sf"/>
</dbReference>
<dbReference type="Pfam" id="PF17392">
    <property type="entry name" value="Urocanase_C"/>
    <property type="match status" value="1"/>
</dbReference>
<dbReference type="OrthoDB" id="9764874at2"/>